<comment type="caution">
    <text evidence="4">The sequence shown here is derived from an EMBL/GenBank/DDBJ whole genome shotgun (WGS) entry which is preliminary data.</text>
</comment>
<dbReference type="InterPro" id="IPR003337">
    <property type="entry name" value="Trehalose_PPase"/>
</dbReference>
<dbReference type="InterPro" id="IPR023214">
    <property type="entry name" value="HAD_sf"/>
</dbReference>
<dbReference type="NCBIfam" id="TIGR00685">
    <property type="entry name" value="T6PP"/>
    <property type="match status" value="1"/>
</dbReference>
<dbReference type="GO" id="GO:0005992">
    <property type="term" value="P:trehalose biosynthetic process"/>
    <property type="evidence" value="ECO:0007669"/>
    <property type="project" value="InterPro"/>
</dbReference>
<evidence type="ECO:0000313" key="5">
    <source>
        <dbReference type="Proteomes" id="UP000549113"/>
    </source>
</evidence>
<dbReference type="InterPro" id="IPR044651">
    <property type="entry name" value="OTSB-like"/>
</dbReference>
<dbReference type="EMBL" id="JACIFH010000001">
    <property type="protein sequence ID" value="MBB4138856.1"/>
    <property type="molecule type" value="Genomic_DNA"/>
</dbReference>
<dbReference type="Pfam" id="PF02358">
    <property type="entry name" value="Trehalose_PPase"/>
    <property type="match status" value="1"/>
</dbReference>
<dbReference type="GO" id="GO:0046872">
    <property type="term" value="F:metal ion binding"/>
    <property type="evidence" value="ECO:0007669"/>
    <property type="project" value="UniProtKB-KW"/>
</dbReference>
<protein>
    <recommendedName>
        <fullName evidence="3">Trehalose 6-phosphate phosphatase</fullName>
        <ecNumber evidence="3">3.1.3.12</ecNumber>
    </recommendedName>
</protein>
<evidence type="ECO:0000256" key="1">
    <source>
        <dbReference type="ARBA" id="ARBA00022801"/>
    </source>
</evidence>
<reference evidence="4 5" key="1">
    <citation type="submission" date="2020-08" db="EMBL/GenBank/DDBJ databases">
        <title>Sequencing the genomes of 1000 actinobacteria strains.</title>
        <authorList>
            <person name="Klenk H.-P."/>
        </authorList>
    </citation>
    <scope>NUCLEOTIDE SEQUENCE [LARGE SCALE GENOMIC DNA]</scope>
    <source>
        <strain evidence="4 5">DSM 19600</strain>
    </source>
</reference>
<keyword evidence="3" id="KW-0460">Magnesium</keyword>
<dbReference type="AlphaFoldDB" id="A0AA40VKW8"/>
<keyword evidence="5" id="KW-1185">Reference proteome</keyword>
<evidence type="ECO:0000256" key="2">
    <source>
        <dbReference type="ARBA" id="ARBA00024179"/>
    </source>
</evidence>
<keyword evidence="1 3" id="KW-0378">Hydrolase</keyword>
<dbReference type="Gene3D" id="3.30.70.1020">
    <property type="entry name" value="Trehalose-6-phosphate phosphatase related protein, domain 2"/>
    <property type="match status" value="1"/>
</dbReference>
<dbReference type="InterPro" id="IPR036412">
    <property type="entry name" value="HAD-like_sf"/>
</dbReference>
<proteinExistence type="inferred from homology"/>
<dbReference type="Proteomes" id="UP000549113">
    <property type="component" value="Unassembled WGS sequence"/>
</dbReference>
<evidence type="ECO:0000256" key="3">
    <source>
        <dbReference type="RuleBase" id="RU361117"/>
    </source>
</evidence>
<comment type="cofactor">
    <cofactor evidence="3">
        <name>Mg(2+)</name>
        <dbReference type="ChEBI" id="CHEBI:18420"/>
    </cofactor>
</comment>
<evidence type="ECO:0000313" key="4">
    <source>
        <dbReference type="EMBL" id="MBB4138856.1"/>
    </source>
</evidence>
<comment type="similarity">
    <text evidence="3">Belongs to the trehalose phosphatase family.</text>
</comment>
<comment type="catalytic activity">
    <reaction evidence="3">
        <text>alpha,alpha-trehalose 6-phosphate + H2O = alpha,alpha-trehalose + phosphate</text>
        <dbReference type="Rhea" id="RHEA:23420"/>
        <dbReference type="ChEBI" id="CHEBI:15377"/>
        <dbReference type="ChEBI" id="CHEBI:16551"/>
        <dbReference type="ChEBI" id="CHEBI:43474"/>
        <dbReference type="ChEBI" id="CHEBI:58429"/>
        <dbReference type="EC" id="3.1.3.12"/>
    </reaction>
</comment>
<keyword evidence="3" id="KW-0479">Metal-binding</keyword>
<dbReference type="PANTHER" id="PTHR43768">
    <property type="entry name" value="TREHALOSE 6-PHOSPHATE PHOSPHATASE"/>
    <property type="match status" value="1"/>
</dbReference>
<dbReference type="PANTHER" id="PTHR43768:SF3">
    <property type="entry name" value="TREHALOSE 6-PHOSPHATE PHOSPHATASE"/>
    <property type="match status" value="1"/>
</dbReference>
<accession>A0AA40VKW8</accession>
<comment type="function">
    <text evidence="2 3">Removes the phosphate from trehalose 6-phosphate to produce free trehalose.</text>
</comment>
<comment type="pathway">
    <text evidence="3">Glycan biosynthesis; trehalose biosynthesis.</text>
</comment>
<dbReference type="Gene3D" id="3.40.50.1000">
    <property type="entry name" value="HAD superfamily/HAD-like"/>
    <property type="match status" value="1"/>
</dbReference>
<organism evidence="4 5">
    <name type="scientific">Microbacterium invictum</name>
    <dbReference type="NCBI Taxonomy" id="515415"/>
    <lineage>
        <taxon>Bacteria</taxon>
        <taxon>Bacillati</taxon>
        <taxon>Actinomycetota</taxon>
        <taxon>Actinomycetes</taxon>
        <taxon>Micrococcales</taxon>
        <taxon>Microbacteriaceae</taxon>
        <taxon>Microbacterium</taxon>
    </lineage>
</organism>
<dbReference type="RefSeq" id="WP_183498582.1">
    <property type="nucleotide sequence ID" value="NZ_BAABCO010000003.1"/>
</dbReference>
<dbReference type="SUPFAM" id="SSF56784">
    <property type="entry name" value="HAD-like"/>
    <property type="match status" value="1"/>
</dbReference>
<name>A0AA40VKW8_9MICO</name>
<gene>
    <name evidence="4" type="ORF">BKA10_000650</name>
</gene>
<sequence>MTDPLAAIARTPRLLVALDFDGTLSPLVDEPMTARMAPEARTAVAALLATPATSVSFVSGRTLEHLRVIAEHDDTSAVLLAGSHGAEYWTPRSVRAPKTTGTADADALALRDALRAEAESAIADIEGAWVEAKEFGFGVHSRLVDPAQADQVHGRVDRLVAARAPGWRRRVGHNITEFSFRAEGKDTAVRLLREATEATGVLFAGDDVTDEDAIAALGPEDVGVKVGAGPTAAQIRVDDIAGLAALLLSLAHLRDADRE</sequence>
<dbReference type="GO" id="GO:0004805">
    <property type="term" value="F:trehalose-phosphatase activity"/>
    <property type="evidence" value="ECO:0007669"/>
    <property type="project" value="UniProtKB-EC"/>
</dbReference>
<dbReference type="EC" id="3.1.3.12" evidence="3"/>